<dbReference type="Pfam" id="PF00583">
    <property type="entry name" value="Acetyltransf_1"/>
    <property type="match status" value="1"/>
</dbReference>
<gene>
    <name evidence="2" type="ORF">IQ266_21400</name>
</gene>
<dbReference type="PROSITE" id="PS51186">
    <property type="entry name" value="GNAT"/>
    <property type="match status" value="1"/>
</dbReference>
<dbReference type="GO" id="GO:0016747">
    <property type="term" value="F:acyltransferase activity, transferring groups other than amino-acyl groups"/>
    <property type="evidence" value="ECO:0007669"/>
    <property type="project" value="InterPro"/>
</dbReference>
<feature type="domain" description="N-acetyltransferase" evidence="1">
    <location>
        <begin position="1"/>
        <end position="122"/>
    </location>
</feature>
<dbReference type="AlphaFoldDB" id="A0A928Z668"/>
<evidence type="ECO:0000259" key="1">
    <source>
        <dbReference type="PROSITE" id="PS51186"/>
    </source>
</evidence>
<protein>
    <submittedName>
        <fullName evidence="2">GNAT family N-acetyltransferase</fullName>
    </submittedName>
</protein>
<keyword evidence="3" id="KW-1185">Reference proteome</keyword>
<proteinExistence type="predicted"/>
<name>A0A928Z668_9CYAN</name>
<comment type="caution">
    <text evidence="2">The sequence shown here is derived from an EMBL/GenBank/DDBJ whole genome shotgun (WGS) entry which is preliminary data.</text>
</comment>
<dbReference type="InterPro" id="IPR016181">
    <property type="entry name" value="Acyl_CoA_acyltransferase"/>
</dbReference>
<evidence type="ECO:0000313" key="3">
    <source>
        <dbReference type="Proteomes" id="UP000625316"/>
    </source>
</evidence>
<dbReference type="Proteomes" id="UP000625316">
    <property type="component" value="Unassembled WGS sequence"/>
</dbReference>
<dbReference type="EMBL" id="JADEXQ010000098">
    <property type="protein sequence ID" value="MBE9032298.1"/>
    <property type="molecule type" value="Genomic_DNA"/>
</dbReference>
<dbReference type="Gene3D" id="3.40.630.30">
    <property type="match status" value="1"/>
</dbReference>
<dbReference type="CDD" id="cd04301">
    <property type="entry name" value="NAT_SF"/>
    <property type="match status" value="1"/>
</dbReference>
<dbReference type="InterPro" id="IPR000182">
    <property type="entry name" value="GNAT_dom"/>
</dbReference>
<evidence type="ECO:0000313" key="2">
    <source>
        <dbReference type="EMBL" id="MBE9032298.1"/>
    </source>
</evidence>
<organism evidence="2 3">
    <name type="scientific">Romeriopsis navalis LEGE 11480</name>
    <dbReference type="NCBI Taxonomy" id="2777977"/>
    <lineage>
        <taxon>Bacteria</taxon>
        <taxon>Bacillati</taxon>
        <taxon>Cyanobacteriota</taxon>
        <taxon>Cyanophyceae</taxon>
        <taxon>Leptolyngbyales</taxon>
        <taxon>Leptolyngbyaceae</taxon>
        <taxon>Romeriopsis</taxon>
        <taxon>Romeriopsis navalis</taxon>
    </lineage>
</organism>
<sequence length="122" mass="14327">MVQLRPNLQSAEFVGQIQQQFDRGYQLVSLRRDNLVLAVAGFHISTNLAWGKHLYIEDLVVDGGHQSQQYGQRLFQWLIDFARQHHCAQAHLDSGVQRFSAHRFYLHQRLEIRSHHFAMTFN</sequence>
<accession>A0A928Z668</accession>
<reference evidence="2" key="1">
    <citation type="submission" date="2020-10" db="EMBL/GenBank/DDBJ databases">
        <authorList>
            <person name="Castelo-Branco R."/>
            <person name="Eusebio N."/>
            <person name="Adriana R."/>
            <person name="Vieira A."/>
            <person name="Brugerolle De Fraissinette N."/>
            <person name="Rezende De Castro R."/>
            <person name="Schneider M.P."/>
            <person name="Vasconcelos V."/>
            <person name="Leao P.N."/>
        </authorList>
    </citation>
    <scope>NUCLEOTIDE SEQUENCE</scope>
    <source>
        <strain evidence="2">LEGE 11480</strain>
    </source>
</reference>
<dbReference type="SUPFAM" id="SSF55729">
    <property type="entry name" value="Acyl-CoA N-acyltransferases (Nat)"/>
    <property type="match status" value="1"/>
</dbReference>